<evidence type="ECO:0000256" key="4">
    <source>
        <dbReference type="ARBA" id="ARBA00022596"/>
    </source>
</evidence>
<dbReference type="RefSeq" id="WP_038085746.1">
    <property type="nucleotide sequence ID" value="NZ_JMIR01000006.1"/>
</dbReference>
<keyword evidence="10" id="KW-1185">Reference proteome</keyword>
<keyword evidence="6 8" id="KW-1133">Transmembrane helix</keyword>
<comment type="caution">
    <text evidence="9">The sequence shown here is derived from an EMBL/GenBank/DDBJ whole genome shotgun (WGS) entry which is preliminary data.</text>
</comment>
<evidence type="ECO:0000256" key="1">
    <source>
        <dbReference type="ARBA" id="ARBA00004127"/>
    </source>
</evidence>
<organism evidence="9 10">
    <name type="scientific">Tumebacillus flagellatus</name>
    <dbReference type="NCBI Taxonomy" id="1157490"/>
    <lineage>
        <taxon>Bacteria</taxon>
        <taxon>Bacillati</taxon>
        <taxon>Bacillota</taxon>
        <taxon>Bacilli</taxon>
        <taxon>Bacillales</taxon>
        <taxon>Alicyclobacillaceae</taxon>
        <taxon>Tumebacillus</taxon>
    </lineage>
</organism>
<evidence type="ECO:0000313" key="9">
    <source>
        <dbReference type="EMBL" id="KEO84122.1"/>
    </source>
</evidence>
<dbReference type="GO" id="GO:0015099">
    <property type="term" value="F:nickel cation transmembrane transporter activity"/>
    <property type="evidence" value="ECO:0007669"/>
    <property type="project" value="UniProtKB-UniRule"/>
</dbReference>
<dbReference type="eggNOG" id="COG3376">
    <property type="taxonomic scope" value="Bacteria"/>
</dbReference>
<dbReference type="EMBL" id="JMIR01000006">
    <property type="protein sequence ID" value="KEO84122.1"/>
    <property type="molecule type" value="Genomic_DNA"/>
</dbReference>
<evidence type="ECO:0000256" key="8">
    <source>
        <dbReference type="RuleBase" id="RU362101"/>
    </source>
</evidence>
<keyword evidence="4" id="KW-0533">Nickel</keyword>
<evidence type="ECO:0000256" key="3">
    <source>
        <dbReference type="ARBA" id="ARBA00022448"/>
    </source>
</evidence>
<protein>
    <recommendedName>
        <fullName evidence="8">Nickel/cobalt efflux system</fullName>
    </recommendedName>
</protein>
<reference evidence="9 10" key="1">
    <citation type="journal article" date="2013" name="Int. J. Syst. Evol. Microbiol.">
        <title>Tumebacillus flagellatus sp. nov., an alpha-amylase/pullulanase-producing bacterium isolated from cassava wastewater.</title>
        <authorList>
            <person name="Wang Q."/>
            <person name="Xie N."/>
            <person name="Qin Y."/>
            <person name="Shen N."/>
            <person name="Zhu J."/>
            <person name="Mi H."/>
            <person name="Huang R."/>
        </authorList>
    </citation>
    <scope>NUCLEOTIDE SEQUENCE [LARGE SCALE GENOMIC DNA]</scope>
    <source>
        <strain evidence="9 10">GST4</strain>
    </source>
</reference>
<name>A0A074MEB1_9BACL</name>
<feature type="transmembrane region" description="Helical" evidence="8">
    <location>
        <begin position="45"/>
        <end position="67"/>
    </location>
</feature>
<accession>A0A074MEB1</accession>
<dbReference type="GO" id="GO:0012505">
    <property type="term" value="C:endomembrane system"/>
    <property type="evidence" value="ECO:0007669"/>
    <property type="project" value="UniProtKB-SubCell"/>
</dbReference>
<dbReference type="InterPro" id="IPR004688">
    <property type="entry name" value="Ni/Co_transpt"/>
</dbReference>
<evidence type="ECO:0000256" key="2">
    <source>
        <dbReference type="ARBA" id="ARBA00010892"/>
    </source>
</evidence>
<feature type="transmembrane region" description="Helical" evidence="8">
    <location>
        <begin position="236"/>
        <end position="255"/>
    </location>
</feature>
<dbReference type="InterPro" id="IPR011541">
    <property type="entry name" value="Ni/Co_transpt_high_affinity"/>
</dbReference>
<dbReference type="Proteomes" id="UP000027931">
    <property type="component" value="Unassembled WGS sequence"/>
</dbReference>
<comment type="subcellular location">
    <subcellularLocation>
        <location evidence="8">Cell membrane</location>
        <topology evidence="8">Multi-pass membrane protein</topology>
    </subcellularLocation>
    <subcellularLocation>
        <location evidence="1">Endomembrane system</location>
        <topology evidence="1">Multi-pass membrane protein</topology>
    </subcellularLocation>
</comment>
<feature type="transmembrane region" description="Helical" evidence="8">
    <location>
        <begin position="127"/>
        <end position="144"/>
    </location>
</feature>
<dbReference type="PANTHER" id="PTHR31611">
    <property type="entry name" value="HIGH-AFFINITY NICKEL TRANSPORT PROTEIN NIC1"/>
    <property type="match status" value="1"/>
</dbReference>
<sequence length="265" mass="29039">MENFSLLALVFVLGLRHGLDADHLASIDGLTRYNLRQGRKTARWVGTLFSFGHGLIVATVGVILSMISKDFTFPDYFDTVVTWVSVCSLALIGCLNTVNLLRSRSEQGDFALRGIKGRFIPRVARETTNPVMIIVIGGVFALAADTVSQTSVWALASGNAHSNYLPFVLGLTFMAGMMLTDTIDSLVAYRMLAQSGKFGRTASRAMGWLIVALAFGVSFYEAFTFFNPWAELDFEVVGVVIFILLLLSFGGVWFLSRHQKSQTAA</sequence>
<dbReference type="STRING" id="1157490.EL26_06565"/>
<evidence type="ECO:0000256" key="6">
    <source>
        <dbReference type="ARBA" id="ARBA00022989"/>
    </source>
</evidence>
<feature type="transmembrane region" description="Helical" evidence="8">
    <location>
        <begin position="164"/>
        <end position="187"/>
    </location>
</feature>
<keyword evidence="5 8" id="KW-0812">Transmembrane</keyword>
<dbReference type="GO" id="GO:0005886">
    <property type="term" value="C:plasma membrane"/>
    <property type="evidence" value="ECO:0007669"/>
    <property type="project" value="UniProtKB-SubCell"/>
</dbReference>
<comment type="similarity">
    <text evidence="2 8">Belongs to the NiCoT transporter (TC 2.A.52) family.</text>
</comment>
<evidence type="ECO:0000256" key="7">
    <source>
        <dbReference type="ARBA" id="ARBA00023136"/>
    </source>
</evidence>
<dbReference type="AlphaFoldDB" id="A0A074MEB1"/>
<keyword evidence="3 8" id="KW-0813">Transport</keyword>
<dbReference type="Pfam" id="PF03824">
    <property type="entry name" value="NicO"/>
    <property type="match status" value="1"/>
</dbReference>
<keyword evidence="7 8" id="KW-0472">Membrane</keyword>
<dbReference type="PANTHER" id="PTHR31611:SF0">
    <property type="entry name" value="HIGH-AFFINITY NICKEL TRANSPORT PROTEIN NIC1"/>
    <property type="match status" value="1"/>
</dbReference>
<evidence type="ECO:0000313" key="10">
    <source>
        <dbReference type="Proteomes" id="UP000027931"/>
    </source>
</evidence>
<gene>
    <name evidence="9" type="ORF">EL26_06565</name>
</gene>
<feature type="transmembrane region" description="Helical" evidence="8">
    <location>
        <begin position="208"/>
        <end position="230"/>
    </location>
</feature>
<proteinExistence type="inferred from homology"/>
<dbReference type="OrthoDB" id="9776706at2"/>
<evidence type="ECO:0000256" key="5">
    <source>
        <dbReference type="ARBA" id="ARBA00022692"/>
    </source>
</evidence>